<proteinExistence type="predicted"/>
<name>A0ABR8Z1Z5_9MICO</name>
<keyword evidence="1" id="KW-0472">Membrane</keyword>
<evidence type="ECO:0008006" key="4">
    <source>
        <dbReference type="Google" id="ProtNLM"/>
    </source>
</evidence>
<dbReference type="Proteomes" id="UP000661894">
    <property type="component" value="Unassembled WGS sequence"/>
</dbReference>
<comment type="caution">
    <text evidence="2">The sequence shown here is derived from an EMBL/GenBank/DDBJ whole genome shotgun (WGS) entry which is preliminary data.</text>
</comment>
<feature type="transmembrane region" description="Helical" evidence="1">
    <location>
        <begin position="40"/>
        <end position="57"/>
    </location>
</feature>
<gene>
    <name evidence="2" type="ORF">H9624_06010</name>
</gene>
<feature type="transmembrane region" description="Helical" evidence="1">
    <location>
        <begin position="247"/>
        <end position="268"/>
    </location>
</feature>
<dbReference type="EMBL" id="JACSPO010000001">
    <property type="protein sequence ID" value="MBD8061874.1"/>
    <property type="molecule type" value="Genomic_DNA"/>
</dbReference>
<keyword evidence="1" id="KW-0812">Transmembrane</keyword>
<keyword evidence="1" id="KW-1133">Transmembrane helix</keyword>
<reference evidence="2 3" key="1">
    <citation type="submission" date="2020-08" db="EMBL/GenBank/DDBJ databases">
        <title>A Genomic Blueprint of the Chicken Gut Microbiome.</title>
        <authorList>
            <person name="Gilroy R."/>
            <person name="Ravi A."/>
            <person name="Getino M."/>
            <person name="Pursley I."/>
            <person name="Horton D.L."/>
            <person name="Alikhan N.-F."/>
            <person name="Baker D."/>
            <person name="Gharbi K."/>
            <person name="Hall N."/>
            <person name="Watson M."/>
            <person name="Adriaenssens E.M."/>
            <person name="Foster-Nyarko E."/>
            <person name="Jarju S."/>
            <person name="Secka A."/>
            <person name="Antonio M."/>
            <person name="Oren A."/>
            <person name="Chaudhuri R."/>
            <person name="La Ragione R.M."/>
            <person name="Hildebrand F."/>
            <person name="Pallen M.J."/>
        </authorList>
    </citation>
    <scope>NUCLEOTIDE SEQUENCE [LARGE SCALE GENOMIC DNA]</scope>
    <source>
        <strain evidence="2 3">Sa1BUA1</strain>
    </source>
</reference>
<feature type="transmembrane region" description="Helical" evidence="1">
    <location>
        <begin position="163"/>
        <end position="183"/>
    </location>
</feature>
<organism evidence="2 3">
    <name type="scientific">Oceanitalea stevensii</name>
    <dbReference type="NCBI Taxonomy" id="2763072"/>
    <lineage>
        <taxon>Bacteria</taxon>
        <taxon>Bacillati</taxon>
        <taxon>Actinomycetota</taxon>
        <taxon>Actinomycetes</taxon>
        <taxon>Micrococcales</taxon>
        <taxon>Bogoriellaceae</taxon>
        <taxon>Georgenia</taxon>
    </lineage>
</organism>
<evidence type="ECO:0000256" key="1">
    <source>
        <dbReference type="SAM" id="Phobius"/>
    </source>
</evidence>
<feature type="transmembrane region" description="Helical" evidence="1">
    <location>
        <begin position="190"/>
        <end position="207"/>
    </location>
</feature>
<protein>
    <recommendedName>
        <fullName evidence="4">ABC transporter permease</fullName>
    </recommendedName>
</protein>
<keyword evidence="3" id="KW-1185">Reference proteome</keyword>
<dbReference type="RefSeq" id="WP_251838928.1">
    <property type="nucleotide sequence ID" value="NZ_JACSPO010000001.1"/>
</dbReference>
<evidence type="ECO:0000313" key="2">
    <source>
        <dbReference type="EMBL" id="MBD8061874.1"/>
    </source>
</evidence>
<feature type="transmembrane region" description="Helical" evidence="1">
    <location>
        <begin position="69"/>
        <end position="92"/>
    </location>
</feature>
<sequence length="273" mass="27310">MSAVADLPAPVGLPARPGATFGRVLAAEWSKAWGLRSTRWTVAVMVLLTVGLSYLGGSDAAVGPDGYGSVAYFVTSSLVVTQFPILLLGVLLGSGELSSRSAGPTFVAVPARTPVVVAKALVTAAIAALTAAATLGLSAAAVLATPLGAGLSTALTAETTRMWVGTGVYLVAATVFCFGLGMLLRRSVSAVAVAFVVFILDIAMIAAPDGLARVGSLLPGHAASLVSSTDGFVDLLRDIGQLPVGPWGSVAVTGAWAVLAVLGAVVAVRARDV</sequence>
<accession>A0ABR8Z1Z5</accession>
<evidence type="ECO:0000313" key="3">
    <source>
        <dbReference type="Proteomes" id="UP000661894"/>
    </source>
</evidence>
<feature type="transmembrane region" description="Helical" evidence="1">
    <location>
        <begin position="120"/>
        <end position="143"/>
    </location>
</feature>